<sequence length="348" mass="38159">SSLPVLSMSDFATSDSLYRLSIGKENSIQIKSFHTGTRTWRKSRWERIIESDASMGEEEESLSLPPTSHLPHAVVLQLAMLRRSSALEKAFPLGDSLLIVRSPDNLLIIQNGGIRRVKREASSARVDFAFLTSSRSILYGGVNMAKQACLQVHEASSIHEFERGVSSIDGSLPLFHRYPSSSSSSGPSDFSRALYSLHDDRLSIVVPKTKEEANSCLSILSFDISTGSMDESSLLLSSPLPSSFWSSRRSMWNDQVVSLVDHTFITVHIKTGAVNGREVDPSVNSFALSPFGEVFLLSSSDLHSSSYLTAPLLSSLARDSVLNKLQYSFRMSIPSQSTDAKLVHAVLS</sequence>
<feature type="non-terminal residue" evidence="1">
    <location>
        <position position="1"/>
    </location>
</feature>
<proteinExistence type="predicted"/>
<protein>
    <submittedName>
        <fullName evidence="1">Uncharacterized protein</fullName>
    </submittedName>
</protein>
<keyword evidence="2" id="KW-1185">Reference proteome</keyword>
<gene>
    <name evidence="1" type="ORF">PMAYCL1PPCAC_29451</name>
</gene>
<dbReference type="AlphaFoldDB" id="A0AAN5D9G8"/>
<accession>A0AAN5D9G8</accession>
<reference evidence="2" key="1">
    <citation type="submission" date="2022-10" db="EMBL/GenBank/DDBJ databases">
        <title>Genome assembly of Pristionchus species.</title>
        <authorList>
            <person name="Yoshida K."/>
            <person name="Sommer R.J."/>
        </authorList>
    </citation>
    <scope>NUCLEOTIDE SEQUENCE [LARGE SCALE GENOMIC DNA]</scope>
    <source>
        <strain evidence="2">RS5460</strain>
    </source>
</reference>
<organism evidence="1 2">
    <name type="scientific">Pristionchus mayeri</name>
    <dbReference type="NCBI Taxonomy" id="1317129"/>
    <lineage>
        <taxon>Eukaryota</taxon>
        <taxon>Metazoa</taxon>
        <taxon>Ecdysozoa</taxon>
        <taxon>Nematoda</taxon>
        <taxon>Chromadorea</taxon>
        <taxon>Rhabditida</taxon>
        <taxon>Rhabditina</taxon>
        <taxon>Diplogasteromorpha</taxon>
        <taxon>Diplogasteroidea</taxon>
        <taxon>Neodiplogasteridae</taxon>
        <taxon>Pristionchus</taxon>
    </lineage>
</organism>
<name>A0AAN5D9G8_9BILA</name>
<evidence type="ECO:0000313" key="2">
    <source>
        <dbReference type="Proteomes" id="UP001328107"/>
    </source>
</evidence>
<dbReference type="Proteomes" id="UP001328107">
    <property type="component" value="Unassembled WGS sequence"/>
</dbReference>
<dbReference type="EMBL" id="BTRK01000006">
    <property type="protein sequence ID" value="GMR59256.1"/>
    <property type="molecule type" value="Genomic_DNA"/>
</dbReference>
<evidence type="ECO:0000313" key="1">
    <source>
        <dbReference type="EMBL" id="GMR59256.1"/>
    </source>
</evidence>
<comment type="caution">
    <text evidence="1">The sequence shown here is derived from an EMBL/GenBank/DDBJ whole genome shotgun (WGS) entry which is preliminary data.</text>
</comment>